<accession>A0AAN6S0J2</accession>
<keyword evidence="4" id="KW-0863">Zinc-finger</keyword>
<dbReference type="FunFam" id="1.10.472.10:FF:000002">
    <property type="entry name" value="Transcription factor IIIB 90 kDa subunit"/>
    <property type="match status" value="1"/>
</dbReference>
<dbReference type="Pfam" id="PF00382">
    <property type="entry name" value="TFIIB"/>
    <property type="match status" value="2"/>
</dbReference>
<keyword evidence="3" id="KW-0479">Metal-binding</keyword>
<dbReference type="GO" id="GO:0017025">
    <property type="term" value="F:TBP-class protein binding"/>
    <property type="evidence" value="ECO:0007669"/>
    <property type="project" value="InterPro"/>
</dbReference>
<feature type="compositionally biased region" description="Low complexity" evidence="10">
    <location>
        <begin position="753"/>
        <end position="778"/>
    </location>
</feature>
<feature type="region of interest" description="Disordered" evidence="10">
    <location>
        <begin position="744"/>
        <end position="868"/>
    </location>
</feature>
<dbReference type="GO" id="GO:0005634">
    <property type="term" value="C:nucleus"/>
    <property type="evidence" value="ECO:0007669"/>
    <property type="project" value="UniProtKB-SubCell"/>
</dbReference>
<feature type="compositionally biased region" description="Polar residues" evidence="10">
    <location>
        <begin position="686"/>
        <end position="696"/>
    </location>
</feature>
<dbReference type="SMART" id="SM00385">
    <property type="entry name" value="CYCLIN"/>
    <property type="match status" value="2"/>
</dbReference>
<evidence type="ECO:0000259" key="11">
    <source>
        <dbReference type="SMART" id="SM00385"/>
    </source>
</evidence>
<evidence type="ECO:0000256" key="7">
    <source>
        <dbReference type="ARBA" id="ARBA00023159"/>
    </source>
</evidence>
<feature type="compositionally biased region" description="Low complexity" evidence="10">
    <location>
        <begin position="803"/>
        <end position="819"/>
    </location>
</feature>
<dbReference type="EMBL" id="MU853917">
    <property type="protein sequence ID" value="KAK3935568.1"/>
    <property type="molecule type" value="Genomic_DNA"/>
</dbReference>
<dbReference type="GO" id="GO:0070897">
    <property type="term" value="P:transcription preinitiation complex assembly"/>
    <property type="evidence" value="ECO:0007669"/>
    <property type="project" value="InterPro"/>
</dbReference>
<feature type="compositionally biased region" description="Acidic residues" evidence="10">
    <location>
        <begin position="837"/>
        <end position="848"/>
    </location>
</feature>
<comment type="subcellular location">
    <subcellularLocation>
        <location evidence="1">Nucleus</location>
    </subcellularLocation>
</comment>
<feature type="region of interest" description="Disordered" evidence="10">
    <location>
        <begin position="686"/>
        <end position="725"/>
    </location>
</feature>
<dbReference type="GO" id="GO:0000126">
    <property type="term" value="C:transcription factor TFIIIB complex"/>
    <property type="evidence" value="ECO:0007669"/>
    <property type="project" value="TreeGrafter"/>
</dbReference>
<gene>
    <name evidence="12" type="ORF">QBC46DRAFT_297848</name>
</gene>
<feature type="region of interest" description="Disordered" evidence="10">
    <location>
        <begin position="383"/>
        <end position="438"/>
    </location>
</feature>
<feature type="region of interest" description="Disordered" evidence="10">
    <location>
        <begin position="574"/>
        <end position="647"/>
    </location>
</feature>
<sequence length="868" mass="94374">MSSATRLSKILATGVGTSPAKPKPKKPNAVRRIMDREQNRERRVRESSVASVVSEPSVPNPTSSVRKSTRLQCANKACKNPNVVDGTCQSCGRVADDSNIVAEVTFGETSSGAAIVQGSYLGADQGGVRGVGGPAFRRVAGGGASEARERSLREAKQLLSQFAHQLRVSQSLAESAYRLYRMASNNNFVQGRRKTNVAAICLYAACRKETTNKVMLIDLADLIKTDVFLLGRSYKEFLSQFPDMREGTRPIILEDLIFRFASRLEFYHDTNKVAESAVRIAARMRHDNMTHGRRPAGICGAALIMAARAHNYRRTVREVVYIAKVTMTTLQERMSEFANVPSAQMTISEFSTNDFLETAHDPPWVYKQSKEWQEKHRRLRKRKLLELGAGTTSPNGEKRLRTAASAVAVSSPAGTQETEAAGIPPTPAASASPIIDKDGFVVPPRPQRVAELPMPIDPQLDGDINTVIATAATEVDAQLEALADEFGDESESDDSEVDPSSEMAMAAAQGIDISLTGKKVKPSNGKVASRKKNTTPLPVNDEWELDEANLEREMEGHLNDPALIGASAVITKDVEERRARENAAAMAQQPTPAASAPSSSPPLETTPTADGSTDNVEEEVDDGPLDPRFTPRSKVSDDPVVHEDEFADDPEVQFCRLGDAEVKIKEQIWANHNKEYMRQVQQKIFNSKMSEKNSAQKQRRTRIKKPRIGEGQASPAQSAEEAAVNMMRTRGISTKLDYSRLGAVFDRSTNIRGPGSTYGGTSASSASSTLPSTAGSEAGSDDEDEENDNVSRPTTSNGNALRSSSPAASETETAITAPSTEEDDDENSDDGGNGGQDDYEDEQFEETTFDPFADNDNTGFGEEDYDEY</sequence>
<feature type="compositionally biased region" description="Low complexity" evidence="10">
    <location>
        <begin position="420"/>
        <end position="434"/>
    </location>
</feature>
<dbReference type="GO" id="GO:0000995">
    <property type="term" value="F:RNA polymerase III general transcription initiation factor activity"/>
    <property type="evidence" value="ECO:0007669"/>
    <property type="project" value="TreeGrafter"/>
</dbReference>
<feature type="compositionally biased region" description="Basic residues" evidence="10">
    <location>
        <begin position="697"/>
        <end position="706"/>
    </location>
</feature>
<evidence type="ECO:0000256" key="10">
    <source>
        <dbReference type="SAM" id="MobiDB-lite"/>
    </source>
</evidence>
<reference evidence="13" key="1">
    <citation type="journal article" date="2023" name="Mol. Phylogenet. Evol.">
        <title>Genome-scale phylogeny and comparative genomics of the fungal order Sordariales.</title>
        <authorList>
            <person name="Hensen N."/>
            <person name="Bonometti L."/>
            <person name="Westerberg I."/>
            <person name="Brannstrom I.O."/>
            <person name="Guillou S."/>
            <person name="Cros-Aarteil S."/>
            <person name="Calhoun S."/>
            <person name="Haridas S."/>
            <person name="Kuo A."/>
            <person name="Mondo S."/>
            <person name="Pangilinan J."/>
            <person name="Riley R."/>
            <person name="LaButti K."/>
            <person name="Andreopoulos B."/>
            <person name="Lipzen A."/>
            <person name="Chen C."/>
            <person name="Yan M."/>
            <person name="Daum C."/>
            <person name="Ng V."/>
            <person name="Clum A."/>
            <person name="Steindorff A."/>
            <person name="Ohm R.A."/>
            <person name="Martin F."/>
            <person name="Silar P."/>
            <person name="Natvig D.O."/>
            <person name="Lalanne C."/>
            <person name="Gautier V."/>
            <person name="Ament-Velasquez S.L."/>
            <person name="Kruys A."/>
            <person name="Hutchinson M.I."/>
            <person name="Powell A.J."/>
            <person name="Barry K."/>
            <person name="Miller A.N."/>
            <person name="Grigoriev I.V."/>
            <person name="Debuchy R."/>
            <person name="Gladieux P."/>
            <person name="Hiltunen Thoren M."/>
            <person name="Johannesson H."/>
        </authorList>
    </citation>
    <scope>NUCLEOTIDE SEQUENCE [LARGE SCALE GENOMIC DNA]</scope>
    <source>
        <strain evidence="13">CBS 340.73</strain>
    </source>
</reference>
<evidence type="ECO:0000256" key="1">
    <source>
        <dbReference type="ARBA" id="ARBA00004123"/>
    </source>
</evidence>
<dbReference type="InterPro" id="IPR036915">
    <property type="entry name" value="Cyclin-like_sf"/>
</dbReference>
<dbReference type="GO" id="GO:0008270">
    <property type="term" value="F:zinc ion binding"/>
    <property type="evidence" value="ECO:0007669"/>
    <property type="project" value="UniProtKB-KW"/>
</dbReference>
<feature type="compositionally biased region" description="Acidic residues" evidence="10">
    <location>
        <begin position="615"/>
        <end position="624"/>
    </location>
</feature>
<feature type="compositionally biased region" description="Low complexity" evidence="10">
    <location>
        <begin position="403"/>
        <end position="413"/>
    </location>
</feature>
<evidence type="ECO:0000256" key="3">
    <source>
        <dbReference type="ARBA" id="ARBA00022723"/>
    </source>
</evidence>
<evidence type="ECO:0000256" key="4">
    <source>
        <dbReference type="ARBA" id="ARBA00022771"/>
    </source>
</evidence>
<evidence type="ECO:0000256" key="2">
    <source>
        <dbReference type="ARBA" id="ARBA00010857"/>
    </source>
</evidence>
<keyword evidence="9" id="KW-0539">Nucleus</keyword>
<dbReference type="InterPro" id="IPR011665">
    <property type="entry name" value="BRF1_TBP-bd_dom"/>
</dbReference>
<feature type="compositionally biased region" description="Acidic residues" evidence="10">
    <location>
        <begin position="820"/>
        <end position="829"/>
    </location>
</feature>
<dbReference type="InterPro" id="IPR013763">
    <property type="entry name" value="Cyclin-like_dom"/>
</dbReference>
<organism evidence="12 13">
    <name type="scientific">Diplogelasinospora grovesii</name>
    <dbReference type="NCBI Taxonomy" id="303347"/>
    <lineage>
        <taxon>Eukaryota</taxon>
        <taxon>Fungi</taxon>
        <taxon>Dikarya</taxon>
        <taxon>Ascomycota</taxon>
        <taxon>Pezizomycotina</taxon>
        <taxon>Sordariomycetes</taxon>
        <taxon>Sordariomycetidae</taxon>
        <taxon>Sordariales</taxon>
        <taxon>Diplogelasinosporaceae</taxon>
        <taxon>Diplogelasinospora</taxon>
    </lineage>
</organism>
<dbReference type="GO" id="GO:0097550">
    <property type="term" value="C:transcription preinitiation complex"/>
    <property type="evidence" value="ECO:0007669"/>
    <property type="project" value="TreeGrafter"/>
</dbReference>
<dbReference type="AlphaFoldDB" id="A0AAN6S0J2"/>
<dbReference type="CDD" id="cd20554">
    <property type="entry name" value="CYCLIN_TFIIIB90_rpt2"/>
    <property type="match status" value="1"/>
</dbReference>
<name>A0AAN6S0J2_9PEZI</name>
<dbReference type="GO" id="GO:0001006">
    <property type="term" value="F:RNA polymerase III type 3 promoter sequence-specific DNA binding"/>
    <property type="evidence" value="ECO:0007669"/>
    <property type="project" value="TreeGrafter"/>
</dbReference>
<feature type="region of interest" description="Disordered" evidence="10">
    <location>
        <begin position="1"/>
        <end position="66"/>
    </location>
</feature>
<dbReference type="PANTHER" id="PTHR11618:SF4">
    <property type="entry name" value="TRANSCRIPTION FACTOR IIIB 90 KDA SUBUNIT"/>
    <property type="match status" value="1"/>
</dbReference>
<evidence type="ECO:0000313" key="12">
    <source>
        <dbReference type="EMBL" id="KAK3935568.1"/>
    </source>
</evidence>
<feature type="domain" description="Cyclin-like" evidence="11">
    <location>
        <begin position="255"/>
        <end position="339"/>
    </location>
</feature>
<evidence type="ECO:0000256" key="8">
    <source>
        <dbReference type="ARBA" id="ARBA00023163"/>
    </source>
</evidence>
<comment type="similarity">
    <text evidence="2">Belongs to the TFIIB family.</text>
</comment>
<keyword evidence="5" id="KW-0862">Zinc</keyword>
<keyword evidence="13" id="KW-1185">Reference proteome</keyword>
<dbReference type="SUPFAM" id="SSF47954">
    <property type="entry name" value="Cyclin-like"/>
    <property type="match status" value="2"/>
</dbReference>
<feature type="compositionally biased region" description="Polar residues" evidence="10">
    <location>
        <begin position="790"/>
        <end position="802"/>
    </location>
</feature>
<feature type="domain" description="Cyclin-like" evidence="11">
    <location>
        <begin position="157"/>
        <end position="239"/>
    </location>
</feature>
<feature type="compositionally biased region" description="Low complexity" evidence="10">
    <location>
        <begin position="712"/>
        <end position="723"/>
    </location>
</feature>
<keyword evidence="8" id="KW-0804">Transcription</keyword>
<protein>
    <recommendedName>
        <fullName evidence="11">Cyclin-like domain-containing protein</fullName>
    </recommendedName>
</protein>
<dbReference type="PANTHER" id="PTHR11618">
    <property type="entry name" value="TRANSCRIPTION INITIATION FACTOR IIB-RELATED"/>
    <property type="match status" value="1"/>
</dbReference>
<evidence type="ECO:0000256" key="6">
    <source>
        <dbReference type="ARBA" id="ARBA00023015"/>
    </source>
</evidence>
<feature type="compositionally biased region" description="Low complexity" evidence="10">
    <location>
        <begin position="582"/>
        <end position="609"/>
    </location>
</feature>
<evidence type="ECO:0000313" key="13">
    <source>
        <dbReference type="Proteomes" id="UP001303473"/>
    </source>
</evidence>
<dbReference type="InterPro" id="IPR000812">
    <property type="entry name" value="TFIIB"/>
</dbReference>
<dbReference type="Proteomes" id="UP001303473">
    <property type="component" value="Unassembled WGS sequence"/>
</dbReference>
<proteinExistence type="inferred from homology"/>
<feature type="compositionally biased region" description="Basic and acidic residues" evidence="10">
    <location>
        <begin position="32"/>
        <end position="46"/>
    </location>
</feature>
<dbReference type="Pfam" id="PF07741">
    <property type="entry name" value="BRF1"/>
    <property type="match status" value="1"/>
</dbReference>
<evidence type="ECO:0000256" key="5">
    <source>
        <dbReference type="ARBA" id="ARBA00022833"/>
    </source>
</evidence>
<dbReference type="Gene3D" id="1.20.5.650">
    <property type="entry name" value="Single helix bin"/>
    <property type="match status" value="1"/>
</dbReference>
<feature type="region of interest" description="Disordered" evidence="10">
    <location>
        <begin position="515"/>
        <end position="542"/>
    </location>
</feature>
<dbReference type="Gene3D" id="1.10.472.10">
    <property type="entry name" value="Cyclin-like"/>
    <property type="match status" value="2"/>
</dbReference>
<keyword evidence="6" id="KW-0805">Transcription regulation</keyword>
<dbReference type="InterPro" id="IPR013150">
    <property type="entry name" value="TFIIB_cyclin"/>
</dbReference>
<feature type="compositionally biased region" description="Acidic residues" evidence="10">
    <location>
        <begin position="779"/>
        <end position="788"/>
    </location>
</feature>
<comment type="caution">
    <text evidence="12">The sequence shown here is derived from an EMBL/GenBank/DDBJ whole genome shotgun (WGS) entry which is preliminary data.</text>
</comment>
<evidence type="ECO:0000256" key="9">
    <source>
        <dbReference type="ARBA" id="ARBA00023242"/>
    </source>
</evidence>
<feature type="compositionally biased region" description="Basic and acidic residues" evidence="10">
    <location>
        <begin position="634"/>
        <end position="644"/>
    </location>
</feature>
<feature type="compositionally biased region" description="Low complexity" evidence="10">
    <location>
        <begin position="47"/>
        <end position="65"/>
    </location>
</feature>
<keyword evidence="7" id="KW-0010">Activator</keyword>